<keyword evidence="5" id="KW-1185">Reference proteome</keyword>
<evidence type="ECO:0000313" key="5">
    <source>
        <dbReference type="Proteomes" id="UP001620645"/>
    </source>
</evidence>
<dbReference type="SUPFAM" id="SSF52799">
    <property type="entry name" value="(Phosphotyrosine protein) phosphatases II"/>
    <property type="match status" value="1"/>
</dbReference>
<evidence type="ECO:0000313" key="4">
    <source>
        <dbReference type="EMBL" id="KAL3085170.1"/>
    </source>
</evidence>
<dbReference type="AlphaFoldDB" id="A0ABD2J506"/>
<evidence type="ECO:0000256" key="1">
    <source>
        <dbReference type="SAM" id="MobiDB-lite"/>
    </source>
</evidence>
<dbReference type="Proteomes" id="UP001620645">
    <property type="component" value="Unassembled WGS sequence"/>
</dbReference>
<feature type="domain" description="Tyrosine-protein phosphatase" evidence="2">
    <location>
        <begin position="300"/>
        <end position="636"/>
    </location>
</feature>
<dbReference type="InterPro" id="IPR029021">
    <property type="entry name" value="Prot-tyrosine_phosphatase-like"/>
</dbReference>
<name>A0ABD2J506_HETSC</name>
<dbReference type="PROSITE" id="PS50055">
    <property type="entry name" value="TYR_PHOSPHATASE_PTP"/>
    <property type="match status" value="1"/>
</dbReference>
<evidence type="ECO:0000259" key="2">
    <source>
        <dbReference type="PROSITE" id="PS50055"/>
    </source>
</evidence>
<dbReference type="PRINTS" id="PR00700">
    <property type="entry name" value="PRTYPHPHTASE"/>
</dbReference>
<dbReference type="InterPro" id="IPR003595">
    <property type="entry name" value="Tyr_Pase_cat"/>
</dbReference>
<protein>
    <submittedName>
        <fullName evidence="4">Uncharacterized protein</fullName>
    </submittedName>
</protein>
<dbReference type="PANTHER" id="PTHR46163:SF7">
    <property type="entry name" value="PROTEIN TYROSINE PHOSPHATASE-LIKE PROTEIN EGG-3"/>
    <property type="match status" value="1"/>
</dbReference>
<feature type="region of interest" description="Disordered" evidence="1">
    <location>
        <begin position="510"/>
        <end position="532"/>
    </location>
</feature>
<feature type="region of interest" description="Disordered" evidence="1">
    <location>
        <begin position="67"/>
        <end position="90"/>
    </location>
</feature>
<dbReference type="PROSITE" id="PS50056">
    <property type="entry name" value="TYR_PHOSPHATASE_2"/>
    <property type="match status" value="1"/>
</dbReference>
<dbReference type="InterPro" id="IPR052782">
    <property type="entry name" value="Oocyte-zygote_transition_reg"/>
</dbReference>
<organism evidence="4 5">
    <name type="scientific">Heterodera schachtii</name>
    <name type="common">Sugarbeet cyst nematode worm</name>
    <name type="synonym">Tylenchus schachtii</name>
    <dbReference type="NCBI Taxonomy" id="97005"/>
    <lineage>
        <taxon>Eukaryota</taxon>
        <taxon>Metazoa</taxon>
        <taxon>Ecdysozoa</taxon>
        <taxon>Nematoda</taxon>
        <taxon>Chromadorea</taxon>
        <taxon>Rhabditida</taxon>
        <taxon>Tylenchina</taxon>
        <taxon>Tylenchomorpha</taxon>
        <taxon>Tylenchoidea</taxon>
        <taxon>Heteroderidae</taxon>
        <taxon>Heteroderinae</taxon>
        <taxon>Heterodera</taxon>
    </lineage>
</organism>
<gene>
    <name evidence="4" type="ORF">niasHS_010239</name>
</gene>
<dbReference type="EMBL" id="JBICCN010000232">
    <property type="protein sequence ID" value="KAL3085170.1"/>
    <property type="molecule type" value="Genomic_DNA"/>
</dbReference>
<dbReference type="InterPro" id="IPR000387">
    <property type="entry name" value="Tyr_Pase_dom"/>
</dbReference>
<dbReference type="CDD" id="cd00047">
    <property type="entry name" value="PTPc"/>
    <property type="match status" value="1"/>
</dbReference>
<dbReference type="SMART" id="SM00194">
    <property type="entry name" value="PTPc"/>
    <property type="match status" value="1"/>
</dbReference>
<proteinExistence type="predicted"/>
<accession>A0ABD2J506</accession>
<dbReference type="SMART" id="SM00404">
    <property type="entry name" value="PTPc_motif"/>
    <property type="match status" value="1"/>
</dbReference>
<feature type="domain" description="Tyrosine specific protein phosphatases" evidence="3">
    <location>
        <begin position="551"/>
        <end position="627"/>
    </location>
</feature>
<sequence length="678" mass="78086">MSEIIVDVVHSDRNTATQNQQQNVGLAAAGDSPNVATDSFGSSVEIRDAVIDESWDWASVQRRLRQRDDAAAEDDQMEALSKKRRQKPSYIHLNIGEQQHTEEEEKQSQQHGQNSAPNRETWLGIVWRWWNERAINARLVEYDEEERSNFVRLRKERVEAIFEDEKAKELLSNAMLCSKTQEMLQRDDCSLARVLQRKYGERMTEWVVFYANQIEPYKGKKEKKLLAKNTAELERLLSVDVNDQPLAAANDPLTCWFRQRTDVSGRMLARIQNLASAISKRIAWSFLIEPGRPRTDLSKFFAEFDVLESFFDKVELSATESSQKAFDANSLLKVRNRRLTCADWSRVTFTVPAELVREGITHEEFAATKRHLQIFGDFDCPQISTRVEFGHGDFINASYVRGGPLLNTFILAQAPLQQIIPDFWRMIWQERSEWIFMLCEATTDSLTESSVVVGSAAKSHCPFFWPRFEGEIRRFGQLRVKNVSNDAASDPLFTIVHLELWLNTDEPKTADDDDGAAIPSSTRSAAGATHRPHNSKSFRLQLWHCDWRSYTDFHWPFRVLIRARHSKNPSVIMCADGCGRSGTLALIEVFLMQLLRGAVSFEHPMLTAAVFLRLQRRHAVSSQMQYLFAYRAVLHWLQPFTISWYHRSVLGFTSRFSGFCGKYDEIARAYTHKKNLLI</sequence>
<dbReference type="Gene3D" id="3.90.190.10">
    <property type="entry name" value="Protein tyrosine phosphatase superfamily"/>
    <property type="match status" value="1"/>
</dbReference>
<dbReference type="Pfam" id="PF00102">
    <property type="entry name" value="Y_phosphatase"/>
    <property type="match status" value="1"/>
</dbReference>
<dbReference type="InterPro" id="IPR000242">
    <property type="entry name" value="PTP_cat"/>
</dbReference>
<dbReference type="PANTHER" id="PTHR46163">
    <property type="entry name" value="TYROSINE-PROTEIN PHOSPHATASE-RELATED"/>
    <property type="match status" value="1"/>
</dbReference>
<evidence type="ECO:0000259" key="3">
    <source>
        <dbReference type="PROSITE" id="PS50056"/>
    </source>
</evidence>
<comment type="caution">
    <text evidence="4">The sequence shown here is derived from an EMBL/GenBank/DDBJ whole genome shotgun (WGS) entry which is preliminary data.</text>
</comment>
<reference evidence="4 5" key="1">
    <citation type="submission" date="2024-10" db="EMBL/GenBank/DDBJ databases">
        <authorList>
            <person name="Kim D."/>
        </authorList>
    </citation>
    <scope>NUCLEOTIDE SEQUENCE [LARGE SCALE GENOMIC DNA]</scope>
    <source>
        <strain evidence="4">Taebaek</strain>
    </source>
</reference>